<dbReference type="RefSeq" id="WP_213236181.1">
    <property type="nucleotide sequence ID" value="NZ_JAHBCL010000009.1"/>
</dbReference>
<dbReference type="EMBL" id="JAHBCL010000009">
    <property type="protein sequence ID" value="MBS7526349.1"/>
    <property type="molecule type" value="Genomic_DNA"/>
</dbReference>
<keyword evidence="1" id="KW-1133">Transmembrane helix</keyword>
<dbReference type="InterPro" id="IPR036938">
    <property type="entry name" value="PAP2/HPO_sf"/>
</dbReference>
<feature type="transmembrane region" description="Helical" evidence="1">
    <location>
        <begin position="184"/>
        <end position="204"/>
    </location>
</feature>
<accession>A0ABS5PME6</accession>
<protein>
    <submittedName>
        <fullName evidence="3">Phosphatase PAP2 family protein</fullName>
    </submittedName>
</protein>
<feature type="transmembrane region" description="Helical" evidence="1">
    <location>
        <begin position="12"/>
        <end position="30"/>
    </location>
</feature>
<keyword evidence="1" id="KW-0812">Transmembrane</keyword>
<feature type="transmembrane region" description="Helical" evidence="1">
    <location>
        <begin position="50"/>
        <end position="71"/>
    </location>
</feature>
<dbReference type="Gene3D" id="1.20.144.10">
    <property type="entry name" value="Phosphatidic acid phosphatase type 2/haloperoxidase"/>
    <property type="match status" value="1"/>
</dbReference>
<sequence length="221" mass="25152">MRSLKTYLSENKHFYWVLLLLPLLVWFKLLEFNLVPKYMVHSFIDDLIPFSKIFIIPYILWFPYIAYGVLFTGKHSRADYLKLLIFIGGGMSIAYLFYMLFPNAQALRPTITDNDPLSLLVRFIYWSDTPTNVFPSIHVINAVAVDAALHHSEAFSQKKGGKWLSSLMMILICLSTVFVKQHSILDVAGGLIVSGCFIVPLYLIPKRRSVLAAMAAQPTSE</sequence>
<evidence type="ECO:0000313" key="4">
    <source>
        <dbReference type="Proteomes" id="UP000746471"/>
    </source>
</evidence>
<dbReference type="Proteomes" id="UP000746471">
    <property type="component" value="Unassembled WGS sequence"/>
</dbReference>
<feature type="domain" description="Phosphatidic acid phosphatase type 2/haloperoxidase" evidence="2">
    <location>
        <begin position="107"/>
        <end position="208"/>
    </location>
</feature>
<proteinExistence type="predicted"/>
<organism evidence="3 4">
    <name type="scientific">Fusibacter paucivorans</name>
    <dbReference type="NCBI Taxonomy" id="76009"/>
    <lineage>
        <taxon>Bacteria</taxon>
        <taxon>Bacillati</taxon>
        <taxon>Bacillota</taxon>
        <taxon>Clostridia</taxon>
        <taxon>Eubacteriales</taxon>
        <taxon>Eubacteriales Family XII. Incertae Sedis</taxon>
        <taxon>Fusibacter</taxon>
    </lineage>
</organism>
<reference evidence="3 4" key="1">
    <citation type="submission" date="2021-05" db="EMBL/GenBank/DDBJ databases">
        <title>Fusibacter ferrireducens sp. nov., an anaerobic, sulfur- and Fe-reducing bacterium isolated from the mangrove sediment.</title>
        <authorList>
            <person name="Qiu D."/>
        </authorList>
    </citation>
    <scope>NUCLEOTIDE SEQUENCE [LARGE SCALE GENOMIC DNA]</scope>
    <source>
        <strain evidence="3 4">DSM 12116</strain>
    </source>
</reference>
<evidence type="ECO:0000313" key="3">
    <source>
        <dbReference type="EMBL" id="MBS7526349.1"/>
    </source>
</evidence>
<gene>
    <name evidence="3" type="ORF">KHM83_06645</name>
</gene>
<dbReference type="InterPro" id="IPR000326">
    <property type="entry name" value="PAP2/HPO"/>
</dbReference>
<dbReference type="SUPFAM" id="SSF48317">
    <property type="entry name" value="Acid phosphatase/Vanadium-dependent haloperoxidase"/>
    <property type="match status" value="1"/>
</dbReference>
<keyword evidence="1" id="KW-0472">Membrane</keyword>
<keyword evidence="4" id="KW-1185">Reference proteome</keyword>
<dbReference type="Pfam" id="PF01569">
    <property type="entry name" value="PAP2"/>
    <property type="match status" value="1"/>
</dbReference>
<evidence type="ECO:0000259" key="2">
    <source>
        <dbReference type="Pfam" id="PF01569"/>
    </source>
</evidence>
<comment type="caution">
    <text evidence="3">The sequence shown here is derived from an EMBL/GenBank/DDBJ whole genome shotgun (WGS) entry which is preliminary data.</text>
</comment>
<feature type="transmembrane region" description="Helical" evidence="1">
    <location>
        <begin position="83"/>
        <end position="101"/>
    </location>
</feature>
<evidence type="ECO:0000256" key="1">
    <source>
        <dbReference type="SAM" id="Phobius"/>
    </source>
</evidence>
<name>A0ABS5PME6_9FIRM</name>